<organism evidence="2 3">
    <name type="scientific">Nocardioides dokdonensis FR1436</name>
    <dbReference type="NCBI Taxonomy" id="1300347"/>
    <lineage>
        <taxon>Bacteria</taxon>
        <taxon>Bacillati</taxon>
        <taxon>Actinomycetota</taxon>
        <taxon>Actinomycetes</taxon>
        <taxon>Propionibacteriales</taxon>
        <taxon>Nocardioidaceae</taxon>
        <taxon>Nocardioides</taxon>
    </lineage>
</organism>
<evidence type="ECO:0000313" key="3">
    <source>
        <dbReference type="Proteomes" id="UP000077868"/>
    </source>
</evidence>
<evidence type="ECO:0000313" key="2">
    <source>
        <dbReference type="EMBL" id="ANH36718.1"/>
    </source>
</evidence>
<dbReference type="PATRIC" id="fig|1300347.3.peg.265"/>
<reference evidence="2 3" key="1">
    <citation type="submission" date="2016-03" db="EMBL/GenBank/DDBJ databases">
        <title>Complete genome sequence of a soil Actinobacterium, Nocardioides dokdonensis FR1436.</title>
        <authorList>
            <person name="Kwon S.-K."/>
            <person name="Kim K."/>
            <person name="Kim J.F."/>
        </authorList>
    </citation>
    <scope>NUCLEOTIDE SEQUENCE [LARGE SCALE GENOMIC DNA]</scope>
    <source>
        <strain evidence="2 3">FR1436</strain>
    </source>
</reference>
<keyword evidence="3" id="KW-1185">Reference proteome</keyword>
<dbReference type="EMBL" id="CP015079">
    <property type="protein sequence ID" value="ANH36718.1"/>
    <property type="molecule type" value="Genomic_DNA"/>
</dbReference>
<gene>
    <name evidence="2" type="ORF">I601_0265</name>
</gene>
<accession>A0A1A9GEM7</accession>
<dbReference type="STRING" id="1300347.I601_0265"/>
<dbReference type="KEGG" id="ndk:I601_0265"/>
<evidence type="ECO:0000256" key="1">
    <source>
        <dbReference type="SAM" id="MobiDB-lite"/>
    </source>
</evidence>
<sequence length="206" mass="21730">MREHVRMAASRPTPLPSVRRPLATLLPALVLALALTGCSLGPGDSPPSGVDGLTVPSPAPAPADFEDPGANAWFPLPEGDETVEVAGVATTPVSRTVDGEAVTDLLATDEDGHVWWFGREGEWEVGPTVPLGLWLPADPRVGDGWRRSAADGVSEERVTVLDVAAPVATADGEQEAVLLDVRSDLDPALSRREYYVADVGQVLLRD</sequence>
<proteinExistence type="predicted"/>
<name>A0A1A9GEM7_9ACTN</name>
<feature type="region of interest" description="Disordered" evidence="1">
    <location>
        <begin position="45"/>
        <end position="67"/>
    </location>
</feature>
<dbReference type="Proteomes" id="UP000077868">
    <property type="component" value="Chromosome"/>
</dbReference>
<dbReference type="AlphaFoldDB" id="A0A1A9GEM7"/>
<protein>
    <submittedName>
        <fullName evidence="2">Uncharacterized protein</fullName>
    </submittedName>
</protein>